<keyword evidence="6" id="KW-1185">Reference proteome</keyword>
<sequence length="410" mass="47235">MQKKKQKKYIGVKEMAEDRNLKDELLKNPFKEADDTNDNLILQPEESVAEKPKESEMLTTFKDQFSESDLKSIHDIKDKIEPLNNDALITYGANAQQAMSKFSHQMLSEVQSKDVGPIGDTLEELMKKLKEIDPEELTNEKSNIFKRMFGRVKRSVNEMISKHQSIASQVDRISIQLEHAKEVLIKDVNMLDGLYNQNKDYFDAINIYIAAAELKKEELENETLPRLKAEADASGNQMDVQDVNDMMQYINRLEKRVHDLKLSRQITLQSAPQIRMIQNINQTLAEKIQSSILTSIPLWKNQMAIALTLLRQESASKAQREVTNTTNDLLTKNSEMLKQNSLRTATENERGIVDIETLKITQENLVTTIEETLRIQSEGTQKRKSAEAELVTMEKELKERLLQIKDKHRY</sequence>
<dbReference type="InterPro" id="IPR008863">
    <property type="entry name" value="Toxic_anion-R_TelA"/>
</dbReference>
<dbReference type="PIRSF" id="PIRSF026508">
    <property type="entry name" value="TelA"/>
    <property type="match status" value="1"/>
</dbReference>
<evidence type="ECO:0000313" key="3">
    <source>
        <dbReference type="EMBL" id="CAD2073538.1"/>
    </source>
</evidence>
<evidence type="ECO:0000313" key="5">
    <source>
        <dbReference type="Proteomes" id="UP000534001"/>
    </source>
</evidence>
<proteinExistence type="inferred from homology"/>
<dbReference type="Proteomes" id="UP000545588">
    <property type="component" value="Unassembled WGS sequence"/>
</dbReference>
<name>A0A6V7R956_9STAP</name>
<evidence type="ECO:0000256" key="2">
    <source>
        <dbReference type="PIRNR" id="PIRNR026508"/>
    </source>
</evidence>
<dbReference type="EMBL" id="CAJEWA010000005">
    <property type="protein sequence ID" value="CAD2073538.1"/>
    <property type="molecule type" value="Genomic_DNA"/>
</dbReference>
<evidence type="ECO:0000313" key="4">
    <source>
        <dbReference type="EMBL" id="MBB6422995.1"/>
    </source>
</evidence>
<comment type="caution">
    <text evidence="3">The sequence shown here is derived from an EMBL/GenBank/DDBJ whole genome shotgun (WGS) entry which is preliminary data.</text>
</comment>
<dbReference type="Proteomes" id="UP000534001">
    <property type="component" value="Unassembled WGS sequence"/>
</dbReference>
<comment type="similarity">
    <text evidence="1 2">Belongs to the TelA family.</text>
</comment>
<organism evidence="3 5">
    <name type="scientific">Jeotgalicoccus coquinae</name>
    <dbReference type="NCBI Taxonomy" id="709509"/>
    <lineage>
        <taxon>Bacteria</taxon>
        <taxon>Bacillati</taxon>
        <taxon>Bacillota</taxon>
        <taxon>Bacilli</taxon>
        <taxon>Bacillales</taxon>
        <taxon>Staphylococcaceae</taxon>
        <taxon>Jeotgalicoccus</taxon>
    </lineage>
</organism>
<dbReference type="AlphaFoldDB" id="A0A6V7R956"/>
<dbReference type="Pfam" id="PF05816">
    <property type="entry name" value="TelA"/>
    <property type="match status" value="1"/>
</dbReference>
<dbReference type="EMBL" id="JACHFF010000001">
    <property type="protein sequence ID" value="MBB6422995.1"/>
    <property type="molecule type" value="Genomic_DNA"/>
</dbReference>
<gene>
    <name evidence="4" type="ORF">HNR41_000921</name>
    <name evidence="3" type="ORF">JEOCOQ751_00687</name>
</gene>
<evidence type="ECO:0000256" key="1">
    <source>
        <dbReference type="ARBA" id="ARBA00005541"/>
    </source>
</evidence>
<reference evidence="4 6" key="2">
    <citation type="submission" date="2020-08" db="EMBL/GenBank/DDBJ databases">
        <title>Genomic Encyclopedia of Type Strains, Phase IV (KMG-IV): sequencing the most valuable type-strain genomes for metagenomic binning, comparative biology and taxonomic classification.</title>
        <authorList>
            <person name="Goeker M."/>
        </authorList>
    </citation>
    <scope>NUCLEOTIDE SEQUENCE [LARGE SCALE GENOMIC DNA]</scope>
    <source>
        <strain evidence="4 6">DSM 22419</strain>
    </source>
</reference>
<evidence type="ECO:0000313" key="6">
    <source>
        <dbReference type="Proteomes" id="UP000545588"/>
    </source>
</evidence>
<accession>A0A6V7R956</accession>
<reference evidence="3 5" key="1">
    <citation type="submission" date="2020-07" db="EMBL/GenBank/DDBJ databases">
        <authorList>
            <person name="Criscuolo A."/>
        </authorList>
    </citation>
    <scope>NUCLEOTIDE SEQUENCE [LARGE SCALE GENOMIC DNA]</scope>
    <source>
        <strain evidence="3">CIP111751</strain>
    </source>
</reference>
<dbReference type="PANTHER" id="PTHR38432:SF1">
    <property type="entry name" value="TELA-LIKE PROTEIN SAOUHSC_01408"/>
    <property type="match status" value="1"/>
</dbReference>
<protein>
    <submittedName>
        <fullName evidence="3">TelA-like protein</fullName>
    </submittedName>
    <submittedName>
        <fullName evidence="4">Uncharacterized protein YaaN involved in tellurite resistance</fullName>
    </submittedName>
</protein>
<dbReference type="PANTHER" id="PTHR38432">
    <property type="entry name" value="TELA-LIKE PROTEIN SAOUHSC_01408"/>
    <property type="match status" value="1"/>
</dbReference>